<feature type="transmembrane region" description="Helical" evidence="1">
    <location>
        <begin position="225"/>
        <end position="243"/>
    </location>
</feature>
<proteinExistence type="predicted"/>
<gene>
    <name evidence="2" type="ORF">GCM10007895_17670</name>
</gene>
<feature type="transmembrane region" description="Helical" evidence="1">
    <location>
        <begin position="139"/>
        <end position="159"/>
    </location>
</feature>
<dbReference type="EMBL" id="BSNC01000004">
    <property type="protein sequence ID" value="GLP96461.1"/>
    <property type="molecule type" value="Genomic_DNA"/>
</dbReference>
<dbReference type="Gene3D" id="1.20.1260.100">
    <property type="entry name" value="TspO/MBR protein"/>
    <property type="match status" value="1"/>
</dbReference>
<feature type="transmembrane region" description="Helical" evidence="1">
    <location>
        <begin position="171"/>
        <end position="193"/>
    </location>
</feature>
<keyword evidence="1" id="KW-1133">Transmembrane helix</keyword>
<feature type="transmembrane region" description="Helical" evidence="1">
    <location>
        <begin position="106"/>
        <end position="127"/>
    </location>
</feature>
<evidence type="ECO:0000313" key="3">
    <source>
        <dbReference type="Proteomes" id="UP001161422"/>
    </source>
</evidence>
<keyword evidence="1" id="KW-0812">Transmembrane</keyword>
<evidence type="ECO:0000313" key="2">
    <source>
        <dbReference type="EMBL" id="GLP96461.1"/>
    </source>
</evidence>
<comment type="caution">
    <text evidence="2">The sequence shown here is derived from an EMBL/GenBank/DDBJ whole genome shotgun (WGS) entry which is preliminary data.</text>
</comment>
<feature type="transmembrane region" description="Helical" evidence="1">
    <location>
        <begin position="200"/>
        <end position="219"/>
    </location>
</feature>
<keyword evidence="1" id="KW-0472">Membrane</keyword>
<dbReference type="Proteomes" id="UP001161422">
    <property type="component" value="Unassembled WGS sequence"/>
</dbReference>
<protein>
    <submittedName>
        <fullName evidence="2">Tryptophan-rich sensory protein</fullName>
    </submittedName>
</protein>
<feature type="transmembrane region" description="Helical" evidence="1">
    <location>
        <begin position="48"/>
        <end position="70"/>
    </location>
</feature>
<sequence length="251" mass="28047">MNQWINWKACIAAYVLVILVNALANIIPIGGLNTGQVSALYPSLFTPAGYVFAIWSLIYLWLTGFVVYQARAEQRERPLIQAIRVPFVYGCLANASWIFVWHYQLIALAMLAIAALLWFNYRCYQLIQGAELTRQDKLWLAAPISLYLGWIAVANIANISSLQTAWDLNDFLFNAIQWTWLKLALAGSVAAWFLLKRDDVIIPLVVLWAAAGIAVKQAATPEVSGAAATLTLLSAILCGYYLSCRWSRSRE</sequence>
<feature type="transmembrane region" description="Helical" evidence="1">
    <location>
        <begin position="82"/>
        <end position="100"/>
    </location>
</feature>
<evidence type="ECO:0000256" key="1">
    <source>
        <dbReference type="SAM" id="Phobius"/>
    </source>
</evidence>
<keyword evidence="3" id="KW-1185">Reference proteome</keyword>
<reference evidence="2" key="1">
    <citation type="journal article" date="2014" name="Int. J. Syst. Evol. Microbiol.">
        <title>Complete genome sequence of Corynebacterium casei LMG S-19264T (=DSM 44701T), isolated from a smear-ripened cheese.</title>
        <authorList>
            <consortium name="US DOE Joint Genome Institute (JGI-PGF)"/>
            <person name="Walter F."/>
            <person name="Albersmeier A."/>
            <person name="Kalinowski J."/>
            <person name="Ruckert C."/>
        </authorList>
    </citation>
    <scope>NUCLEOTIDE SEQUENCE</scope>
    <source>
        <strain evidence="2">NBRC 101628</strain>
    </source>
</reference>
<dbReference type="PANTHER" id="PTHR33802:SF1">
    <property type="entry name" value="XK-RELATED PROTEIN"/>
    <property type="match status" value="1"/>
</dbReference>
<accession>A0AA37VWP3</accession>
<dbReference type="RefSeq" id="WP_141237353.1">
    <property type="nucleotide sequence ID" value="NZ_BSNC01000004.1"/>
</dbReference>
<name>A0AA37VWP3_9GAMM</name>
<organism evidence="2 3">
    <name type="scientific">Paraferrimonas sedimenticola</name>
    <dbReference type="NCBI Taxonomy" id="375674"/>
    <lineage>
        <taxon>Bacteria</taxon>
        <taxon>Pseudomonadati</taxon>
        <taxon>Pseudomonadota</taxon>
        <taxon>Gammaproteobacteria</taxon>
        <taxon>Alteromonadales</taxon>
        <taxon>Ferrimonadaceae</taxon>
        <taxon>Paraferrimonas</taxon>
    </lineage>
</organism>
<reference evidence="2" key="2">
    <citation type="submission" date="2023-01" db="EMBL/GenBank/DDBJ databases">
        <title>Draft genome sequence of Paraferrimonas sedimenticola strain NBRC 101628.</title>
        <authorList>
            <person name="Sun Q."/>
            <person name="Mori K."/>
        </authorList>
    </citation>
    <scope>NUCLEOTIDE SEQUENCE</scope>
    <source>
        <strain evidence="2">NBRC 101628</strain>
    </source>
</reference>
<dbReference type="PANTHER" id="PTHR33802">
    <property type="entry name" value="SI:CH211-161H7.5-RELATED"/>
    <property type="match status" value="1"/>
</dbReference>
<dbReference type="AlphaFoldDB" id="A0AA37VWP3"/>
<dbReference type="InterPro" id="IPR038330">
    <property type="entry name" value="TspO/MBR-related_sf"/>
</dbReference>